<proteinExistence type="predicted"/>
<evidence type="ECO:0000313" key="3">
    <source>
        <dbReference type="EMBL" id="ASY20084.1"/>
    </source>
</evidence>
<dbReference type="Proteomes" id="UP000217186">
    <property type="component" value="Chromosome"/>
</dbReference>
<organism evidence="3 4">
    <name type="scientific">Candidatus Planktophila vernalis</name>
    <dbReference type="NCBI Taxonomy" id="1884907"/>
    <lineage>
        <taxon>Bacteria</taxon>
        <taxon>Bacillati</taxon>
        <taxon>Actinomycetota</taxon>
        <taxon>Actinomycetes</taxon>
        <taxon>Candidatus Nanopelagicales</taxon>
        <taxon>Candidatus Nanopelagicaceae</taxon>
        <taxon>Candidatus Planktophila</taxon>
    </lineage>
</organism>
<keyword evidence="4" id="KW-1185">Reference proteome</keyword>
<dbReference type="InterPro" id="IPR021401">
    <property type="entry name" value="DUF3040"/>
</dbReference>
<dbReference type="AlphaFoldDB" id="A0A249KTI2"/>
<protein>
    <submittedName>
        <fullName evidence="3">DUF3040 domain-containing protein</fullName>
    </submittedName>
</protein>
<keyword evidence="2" id="KW-0472">Membrane</keyword>
<dbReference type="KEGG" id="pvn:A7sIIA15_04285"/>
<accession>A0A249KTI2</accession>
<keyword evidence="2" id="KW-0812">Transmembrane</keyword>
<feature type="transmembrane region" description="Helical" evidence="2">
    <location>
        <begin position="66"/>
        <end position="86"/>
    </location>
</feature>
<sequence>MALSDHEKRMLQEMEAALMTEDPRLVSALSGEVKPLGKNRILLGLGLVGLGILVLFTGLISKTTPVGVLGFIIALGGVITAISSIGRPSMPKRKGSSTISARLEQRWDERNNGATD</sequence>
<evidence type="ECO:0000313" key="4">
    <source>
        <dbReference type="Proteomes" id="UP000217186"/>
    </source>
</evidence>
<feature type="compositionally biased region" description="Basic and acidic residues" evidence="1">
    <location>
        <begin position="103"/>
        <end position="116"/>
    </location>
</feature>
<dbReference type="RefSeq" id="WP_095685945.1">
    <property type="nucleotide sequence ID" value="NZ_CP016776.1"/>
</dbReference>
<dbReference type="Pfam" id="PF11239">
    <property type="entry name" value="DUF3040"/>
    <property type="match status" value="1"/>
</dbReference>
<evidence type="ECO:0000256" key="2">
    <source>
        <dbReference type="SAM" id="Phobius"/>
    </source>
</evidence>
<dbReference type="EMBL" id="CP016776">
    <property type="protein sequence ID" value="ASY20084.1"/>
    <property type="molecule type" value="Genomic_DNA"/>
</dbReference>
<evidence type="ECO:0000256" key="1">
    <source>
        <dbReference type="SAM" id="MobiDB-lite"/>
    </source>
</evidence>
<keyword evidence="2" id="KW-1133">Transmembrane helix</keyword>
<feature type="region of interest" description="Disordered" evidence="1">
    <location>
        <begin position="86"/>
        <end position="116"/>
    </location>
</feature>
<feature type="transmembrane region" description="Helical" evidence="2">
    <location>
        <begin position="41"/>
        <end position="60"/>
    </location>
</feature>
<reference evidence="3 4" key="1">
    <citation type="submission" date="2016-07" db="EMBL/GenBank/DDBJ databases">
        <title>High microdiversification within the ubiquitous acI lineage of Actinobacteria.</title>
        <authorList>
            <person name="Neuenschwander S.M."/>
            <person name="Salcher M."/>
            <person name="Ghai R."/>
            <person name="Pernthaler J."/>
        </authorList>
    </citation>
    <scope>NUCLEOTIDE SEQUENCE [LARGE SCALE GENOMIC DNA]</scope>
    <source>
        <strain evidence="3">MMS-IIA-15</strain>
    </source>
</reference>
<dbReference type="OrthoDB" id="5244024at2"/>
<name>A0A249KTI2_9ACTN</name>
<gene>
    <name evidence="3" type="ORF">A7sIIA15_04285</name>
</gene>